<protein>
    <submittedName>
        <fullName evidence="3">DUF6998 domain-containing protein</fullName>
    </submittedName>
</protein>
<evidence type="ECO:0000313" key="3">
    <source>
        <dbReference type="EMBL" id="MFD2870305.1"/>
    </source>
</evidence>
<keyword evidence="4" id="KW-1185">Reference proteome</keyword>
<dbReference type="Pfam" id="PF22522">
    <property type="entry name" value="DUF6998"/>
    <property type="match status" value="1"/>
</dbReference>
<comment type="caution">
    <text evidence="3">The sequence shown here is derived from an EMBL/GenBank/DDBJ whole genome shotgun (WGS) entry which is preliminary data.</text>
</comment>
<reference evidence="4" key="1">
    <citation type="journal article" date="2019" name="Int. J. Syst. Evol. Microbiol.">
        <title>The Global Catalogue of Microorganisms (GCM) 10K type strain sequencing project: providing services to taxonomists for standard genome sequencing and annotation.</title>
        <authorList>
            <consortium name="The Broad Institute Genomics Platform"/>
            <consortium name="The Broad Institute Genome Sequencing Center for Infectious Disease"/>
            <person name="Wu L."/>
            <person name="Ma J."/>
        </authorList>
    </citation>
    <scope>NUCLEOTIDE SEQUENCE [LARGE SCALE GENOMIC DNA]</scope>
    <source>
        <strain evidence="4">KCTC 33522</strain>
    </source>
</reference>
<evidence type="ECO:0000259" key="2">
    <source>
        <dbReference type="Pfam" id="PF23870"/>
    </source>
</evidence>
<evidence type="ECO:0000313" key="4">
    <source>
        <dbReference type="Proteomes" id="UP001597568"/>
    </source>
</evidence>
<dbReference type="EMBL" id="JBHUOR010000137">
    <property type="protein sequence ID" value="MFD2870305.1"/>
    <property type="molecule type" value="Genomic_DNA"/>
</dbReference>
<name>A0ABW5Y5G4_9BACL</name>
<accession>A0ABW5Y5G4</accession>
<feature type="domain" description="DUF6998" evidence="1">
    <location>
        <begin position="131"/>
        <end position="242"/>
    </location>
</feature>
<gene>
    <name evidence="3" type="ORF">ACFSY7_17575</name>
</gene>
<dbReference type="Proteomes" id="UP001597568">
    <property type="component" value="Unassembled WGS sequence"/>
</dbReference>
<proteinExistence type="predicted"/>
<feature type="domain" description="DUF7225" evidence="2">
    <location>
        <begin position="2"/>
        <end position="102"/>
    </location>
</feature>
<dbReference type="InterPro" id="IPR055649">
    <property type="entry name" value="DUF7225"/>
</dbReference>
<sequence>MTIYEQIKAVLAGSEGDVVTVAAVKKRVVEAFQTNPASIILSDYCYNRFNNGISFTKHLFIYLDRNTYKYIGENDAYTGLIYQKKRGAQEATVVGEWKRGEVFFYHGTQKNLTTSSVQAMYEHYSEILQFEMNVLGFQATELRHLTGRIGEFLCVLETGGELAATTNQPGYDVVANGRRISVKTTAQTTGFIRVNQKTFHLFDDLFIVQFNNGNFNVLFYGDKELAPKRVYGDTYEIDLTKLKKSCDA</sequence>
<dbReference type="Pfam" id="PF23870">
    <property type="entry name" value="DUF7225"/>
    <property type="match status" value="1"/>
</dbReference>
<dbReference type="RefSeq" id="WP_380148932.1">
    <property type="nucleotide sequence ID" value="NZ_JBHUOR010000137.1"/>
</dbReference>
<evidence type="ECO:0000259" key="1">
    <source>
        <dbReference type="Pfam" id="PF22522"/>
    </source>
</evidence>
<organism evidence="3 4">
    <name type="scientific">Kurthia populi</name>
    <dbReference type="NCBI Taxonomy" id="1562132"/>
    <lineage>
        <taxon>Bacteria</taxon>
        <taxon>Bacillati</taxon>
        <taxon>Bacillota</taxon>
        <taxon>Bacilli</taxon>
        <taxon>Bacillales</taxon>
        <taxon>Caryophanaceae</taxon>
        <taxon>Kurthia</taxon>
    </lineage>
</organism>
<dbReference type="InterPro" id="IPR054267">
    <property type="entry name" value="DUF6998"/>
</dbReference>